<protein>
    <submittedName>
        <fullName evidence="1">Uncharacterized protein</fullName>
    </submittedName>
</protein>
<organism evidence="1 2">
    <name type="scientific">Smittium culicis</name>
    <dbReference type="NCBI Taxonomy" id="133412"/>
    <lineage>
        <taxon>Eukaryota</taxon>
        <taxon>Fungi</taxon>
        <taxon>Fungi incertae sedis</taxon>
        <taxon>Zoopagomycota</taxon>
        <taxon>Kickxellomycotina</taxon>
        <taxon>Harpellomycetes</taxon>
        <taxon>Harpellales</taxon>
        <taxon>Legeriomycetaceae</taxon>
        <taxon>Smittium</taxon>
    </lineage>
</organism>
<dbReference type="AlphaFoldDB" id="A0A1R1YEH0"/>
<sequence length="110" mass="11832">MSVRYSKRRHLVIPGFIACEQTPGAAGANSTSAFASNGCREPGSDTWLYCAPNHTACSCDILAALNICTNTPCAVTLTRQPTTSMLPTSQMLVRLLISNRLIVAEWACLK</sequence>
<proteinExistence type="predicted"/>
<comment type="caution">
    <text evidence="1">The sequence shown here is derived from an EMBL/GenBank/DDBJ whole genome shotgun (WGS) entry which is preliminary data.</text>
</comment>
<gene>
    <name evidence="1" type="ORF">AYI70_g1006</name>
</gene>
<dbReference type="EMBL" id="LSSN01000197">
    <property type="protein sequence ID" value="OMJ25283.1"/>
    <property type="molecule type" value="Genomic_DNA"/>
</dbReference>
<accession>A0A1R1YEH0</accession>
<dbReference type="Proteomes" id="UP000187283">
    <property type="component" value="Unassembled WGS sequence"/>
</dbReference>
<evidence type="ECO:0000313" key="1">
    <source>
        <dbReference type="EMBL" id="OMJ25283.1"/>
    </source>
</evidence>
<name>A0A1R1YEH0_9FUNG</name>
<keyword evidence="2" id="KW-1185">Reference proteome</keyword>
<evidence type="ECO:0000313" key="2">
    <source>
        <dbReference type="Proteomes" id="UP000187283"/>
    </source>
</evidence>
<reference evidence="1 2" key="1">
    <citation type="submission" date="2017-01" db="EMBL/GenBank/DDBJ databases">
        <authorList>
            <person name="Mah S.A."/>
            <person name="Swanson W.J."/>
            <person name="Moy G.W."/>
            <person name="Vacquier V.D."/>
        </authorList>
    </citation>
    <scope>NUCLEOTIDE SEQUENCE [LARGE SCALE GENOMIC DNA]</scope>
    <source>
        <strain evidence="1 2">GSMNP</strain>
    </source>
</reference>